<proteinExistence type="predicted"/>
<dbReference type="HOGENOM" id="CLU_1999729_0_0_7"/>
<dbReference type="AlphaFoldDB" id="W4M0L3"/>
<name>W4M0L3_ENTF1</name>
<comment type="caution">
    <text evidence="1">The sequence shown here is derived from an EMBL/GenBank/DDBJ whole genome shotgun (WGS) entry which is preliminary data.</text>
</comment>
<reference evidence="1 2" key="1">
    <citation type="journal article" date="2014" name="Nature">
        <title>An environmental bacterial taxon with a large and distinct metabolic repertoire.</title>
        <authorList>
            <person name="Wilson M.C."/>
            <person name="Mori T."/>
            <person name="Ruckert C."/>
            <person name="Uria A.R."/>
            <person name="Helf M.J."/>
            <person name="Takada K."/>
            <person name="Gernert C."/>
            <person name="Steffens U.A."/>
            <person name="Heycke N."/>
            <person name="Schmitt S."/>
            <person name="Rinke C."/>
            <person name="Helfrich E.J."/>
            <person name="Brachmann A.O."/>
            <person name="Gurgui C."/>
            <person name="Wakimoto T."/>
            <person name="Kracht M."/>
            <person name="Crusemann M."/>
            <person name="Hentschel U."/>
            <person name="Abe I."/>
            <person name="Matsunaga S."/>
            <person name="Kalinowski J."/>
            <person name="Takeyama H."/>
            <person name="Piel J."/>
        </authorList>
    </citation>
    <scope>NUCLEOTIDE SEQUENCE [LARGE SCALE GENOMIC DNA]</scope>
    <source>
        <strain evidence="2">TSY1</strain>
    </source>
</reference>
<sequence length="124" mass="13012">MFLSPANAQTVDANVPLRCIFTLSTADAPVGSETARYEVVTMVDGSSVLRLSFMVAFPAGYYRVIFNTGGTFIQEAPVLLTAPSTTLEVPGPSPMADNIVILGSMGATAAGADFTLFERCVAEL</sequence>
<dbReference type="Proteomes" id="UP000019141">
    <property type="component" value="Unassembled WGS sequence"/>
</dbReference>
<organism evidence="1 2">
    <name type="scientific">Entotheonella factor</name>
    <dbReference type="NCBI Taxonomy" id="1429438"/>
    <lineage>
        <taxon>Bacteria</taxon>
        <taxon>Pseudomonadati</taxon>
        <taxon>Nitrospinota/Tectimicrobiota group</taxon>
        <taxon>Candidatus Tectimicrobiota</taxon>
        <taxon>Candidatus Entotheonellia</taxon>
        <taxon>Candidatus Entotheonellales</taxon>
        <taxon>Candidatus Entotheonellaceae</taxon>
        <taxon>Candidatus Entotheonella</taxon>
    </lineage>
</organism>
<keyword evidence="2" id="KW-1185">Reference proteome</keyword>
<accession>W4M0L3</accession>
<dbReference type="EMBL" id="AZHW01000067">
    <property type="protein sequence ID" value="ETX03207.1"/>
    <property type="molecule type" value="Genomic_DNA"/>
</dbReference>
<protein>
    <submittedName>
        <fullName evidence="1">Uncharacterized protein</fullName>
    </submittedName>
</protein>
<gene>
    <name evidence="1" type="ORF">ETSY1_00885</name>
</gene>
<evidence type="ECO:0000313" key="2">
    <source>
        <dbReference type="Proteomes" id="UP000019141"/>
    </source>
</evidence>
<evidence type="ECO:0000313" key="1">
    <source>
        <dbReference type="EMBL" id="ETX03207.1"/>
    </source>
</evidence>